<dbReference type="AlphaFoldDB" id="A0AA42QDL0"/>
<sequence>MSKTSHAMIQRAITQRAQMEGQPILLQAVTKAYADGMIELAYAEGLITDAEHDDYRKRLAAIGNRQAVPHA</sequence>
<protein>
    <submittedName>
        <fullName evidence="1">Uncharacterized protein</fullName>
    </submittedName>
</protein>
<reference evidence="1" key="1">
    <citation type="submission" date="2022-09" db="EMBL/GenBank/DDBJ databases">
        <title>Intensive care unit water sources are persistently colonized with multi-drug resistant bacteria and are the site of extensive horizontal gene transfer of antibiotic resistance genes.</title>
        <authorList>
            <person name="Diorio-Toth L."/>
        </authorList>
    </citation>
    <scope>NUCLEOTIDE SEQUENCE</scope>
    <source>
        <strain evidence="1">GD03704</strain>
    </source>
</reference>
<gene>
    <name evidence="1" type="ORF">N5J11_22490</name>
</gene>
<dbReference type="RefSeq" id="WP_279533550.1">
    <property type="nucleotide sequence ID" value="NZ_CP104579.1"/>
</dbReference>
<accession>A0AA42QDL0</accession>
<organism evidence="1 2">
    <name type="scientific">Ectopseudomonas oleovorans</name>
    <name type="common">Pseudomonas oleovorans</name>
    <dbReference type="NCBI Taxonomy" id="301"/>
    <lineage>
        <taxon>Bacteria</taxon>
        <taxon>Pseudomonadati</taxon>
        <taxon>Pseudomonadota</taxon>
        <taxon>Gammaproteobacteria</taxon>
        <taxon>Pseudomonadales</taxon>
        <taxon>Pseudomonadaceae</taxon>
        <taxon>Ectopseudomonas</taxon>
    </lineage>
</organism>
<dbReference type="Proteomes" id="UP001161697">
    <property type="component" value="Unassembled WGS sequence"/>
</dbReference>
<evidence type="ECO:0000313" key="1">
    <source>
        <dbReference type="EMBL" id="MDH1341877.1"/>
    </source>
</evidence>
<evidence type="ECO:0000313" key="2">
    <source>
        <dbReference type="Proteomes" id="UP001161697"/>
    </source>
</evidence>
<name>A0AA42QDL0_ECTOL</name>
<dbReference type="EMBL" id="JAOCJE010000002">
    <property type="protein sequence ID" value="MDH1341877.1"/>
    <property type="molecule type" value="Genomic_DNA"/>
</dbReference>
<proteinExistence type="predicted"/>
<comment type="caution">
    <text evidence="1">The sequence shown here is derived from an EMBL/GenBank/DDBJ whole genome shotgun (WGS) entry which is preliminary data.</text>
</comment>